<dbReference type="InterPro" id="IPR001057">
    <property type="entry name" value="Glu/AcGlu_kinase"/>
</dbReference>
<feature type="binding site" evidence="8">
    <location>
        <position position="60"/>
    </location>
    <ligand>
        <name>substrate</name>
    </ligand>
</feature>
<dbReference type="InterPro" id="IPR041739">
    <property type="entry name" value="G5K_ProB"/>
</dbReference>
<evidence type="ECO:0000256" key="7">
    <source>
        <dbReference type="ARBA" id="ARBA00022840"/>
    </source>
</evidence>
<evidence type="ECO:0000256" key="8">
    <source>
        <dbReference type="HAMAP-Rule" id="MF_00456"/>
    </source>
</evidence>
<keyword evidence="6 8" id="KW-0418">Kinase</keyword>
<dbReference type="Pfam" id="PF00696">
    <property type="entry name" value="AA_kinase"/>
    <property type="match status" value="1"/>
</dbReference>
<dbReference type="InterPro" id="IPR005715">
    <property type="entry name" value="Glu_5kinase/COase_Synthase"/>
</dbReference>
<dbReference type="Proteomes" id="UP001556617">
    <property type="component" value="Unassembled WGS sequence"/>
</dbReference>
<comment type="caution">
    <text evidence="10">The sequence shown here is derived from an EMBL/GenBank/DDBJ whole genome shotgun (WGS) entry which is preliminary data.</text>
</comment>
<evidence type="ECO:0000256" key="4">
    <source>
        <dbReference type="ARBA" id="ARBA00022679"/>
    </source>
</evidence>
<dbReference type="InterPro" id="IPR036393">
    <property type="entry name" value="AceGlu_kinase-like_sf"/>
</dbReference>
<feature type="binding site" evidence="8">
    <location>
        <position position="20"/>
    </location>
    <ligand>
        <name>ATP</name>
        <dbReference type="ChEBI" id="CHEBI:30616"/>
    </ligand>
</feature>
<dbReference type="PIRSF" id="PIRSF000729">
    <property type="entry name" value="GK"/>
    <property type="match status" value="1"/>
</dbReference>
<dbReference type="SUPFAM" id="SSF53633">
    <property type="entry name" value="Carbamate kinase-like"/>
    <property type="match status" value="1"/>
</dbReference>
<feature type="binding site" evidence="8">
    <location>
        <begin position="224"/>
        <end position="230"/>
    </location>
    <ligand>
        <name>ATP</name>
        <dbReference type="ChEBI" id="CHEBI:30616"/>
    </ligand>
</feature>
<evidence type="ECO:0000256" key="5">
    <source>
        <dbReference type="ARBA" id="ARBA00022741"/>
    </source>
</evidence>
<comment type="pathway">
    <text evidence="8">Amino-acid biosynthesis; L-proline biosynthesis; L-glutamate 5-semialdehyde from L-glutamate: step 1/2.</text>
</comment>
<evidence type="ECO:0000256" key="3">
    <source>
        <dbReference type="ARBA" id="ARBA00022650"/>
    </source>
</evidence>
<evidence type="ECO:0000256" key="6">
    <source>
        <dbReference type="ARBA" id="ARBA00022777"/>
    </source>
</evidence>
<dbReference type="HAMAP" id="MF_00456">
    <property type="entry name" value="ProB"/>
    <property type="match status" value="1"/>
</dbReference>
<comment type="subcellular location">
    <subcellularLocation>
        <location evidence="8">Cytoplasm</location>
    </subcellularLocation>
</comment>
<dbReference type="InterPro" id="IPR001048">
    <property type="entry name" value="Asp/Glu/Uridylate_kinase"/>
</dbReference>
<evidence type="ECO:0000313" key="11">
    <source>
        <dbReference type="Proteomes" id="UP001556617"/>
    </source>
</evidence>
<comment type="catalytic activity">
    <reaction evidence="8">
        <text>L-glutamate + ATP = L-glutamyl 5-phosphate + ADP</text>
        <dbReference type="Rhea" id="RHEA:14877"/>
        <dbReference type="ChEBI" id="CHEBI:29985"/>
        <dbReference type="ChEBI" id="CHEBI:30616"/>
        <dbReference type="ChEBI" id="CHEBI:58274"/>
        <dbReference type="ChEBI" id="CHEBI:456216"/>
        <dbReference type="EC" id="2.7.2.11"/>
    </reaction>
</comment>
<dbReference type="PANTHER" id="PTHR43654:SF1">
    <property type="entry name" value="ISOPENTENYL PHOSPHATE KINASE"/>
    <property type="match status" value="1"/>
</dbReference>
<evidence type="ECO:0000256" key="1">
    <source>
        <dbReference type="ARBA" id="ARBA00022490"/>
    </source>
</evidence>
<evidence type="ECO:0000313" key="10">
    <source>
        <dbReference type="EMBL" id="MEX0380164.1"/>
    </source>
</evidence>
<dbReference type="EMBL" id="JBFPER010000001">
    <property type="protein sequence ID" value="MEX0380164.1"/>
    <property type="molecule type" value="Genomic_DNA"/>
</dbReference>
<dbReference type="PROSITE" id="PS00902">
    <property type="entry name" value="GLUTAMATE_5_KINASE"/>
    <property type="match status" value="1"/>
</dbReference>
<dbReference type="RefSeq" id="WP_367975539.1">
    <property type="nucleotide sequence ID" value="NZ_JBFPEQ010000001.1"/>
</dbReference>
<dbReference type="Gene3D" id="3.40.1160.10">
    <property type="entry name" value="Acetylglutamate kinase-like"/>
    <property type="match status" value="1"/>
</dbReference>
<proteinExistence type="inferred from homology"/>
<comment type="similarity">
    <text evidence="8">Belongs to the glutamate 5-kinase family.</text>
</comment>
<name>A0ABV3S171_9LACO</name>
<keyword evidence="3 8" id="KW-0641">Proline biosynthesis</keyword>
<dbReference type="InterPro" id="IPR019797">
    <property type="entry name" value="Glutamate_5-kinase_CS"/>
</dbReference>
<dbReference type="GO" id="GO:0004349">
    <property type="term" value="F:glutamate 5-kinase activity"/>
    <property type="evidence" value="ECO:0007669"/>
    <property type="project" value="UniProtKB-EC"/>
</dbReference>
<feature type="binding site" evidence="8">
    <location>
        <position position="147"/>
    </location>
    <ligand>
        <name>substrate</name>
    </ligand>
</feature>
<dbReference type="PRINTS" id="PR00474">
    <property type="entry name" value="GLU5KINASE"/>
</dbReference>
<feature type="binding site" evidence="8">
    <location>
        <position position="163"/>
    </location>
    <ligand>
        <name>substrate</name>
    </ligand>
</feature>
<keyword evidence="4 8" id="KW-0808">Transferase</keyword>
<reference evidence="10 11" key="1">
    <citation type="submission" date="2024-07" db="EMBL/GenBank/DDBJ databases">
        <authorList>
            <person name="Yun M."/>
        </authorList>
    </citation>
    <scope>NUCLEOTIDE SEQUENCE [LARGE SCALE GENOMIC DNA]</scope>
    <source>
        <strain evidence="10 11">MS01</strain>
    </source>
</reference>
<feature type="binding site" evidence="8">
    <location>
        <begin position="183"/>
        <end position="184"/>
    </location>
    <ligand>
        <name>ATP</name>
        <dbReference type="ChEBI" id="CHEBI:30616"/>
    </ligand>
</feature>
<keyword evidence="2 8" id="KW-0028">Amino-acid biosynthesis</keyword>
<evidence type="ECO:0000256" key="2">
    <source>
        <dbReference type="ARBA" id="ARBA00022605"/>
    </source>
</evidence>
<accession>A0ABV3S171</accession>
<dbReference type="EC" id="2.7.2.11" evidence="8"/>
<protein>
    <recommendedName>
        <fullName evidence="8">Glutamate 5-kinase</fullName>
        <ecNumber evidence="8">2.7.2.11</ecNumber>
    </recommendedName>
    <alternativeName>
        <fullName evidence="8">Gamma-glutamyl kinase</fullName>
        <shortName evidence="8">GK</shortName>
    </alternativeName>
</protein>
<keyword evidence="11" id="KW-1185">Reference proteome</keyword>
<evidence type="ECO:0000259" key="9">
    <source>
        <dbReference type="Pfam" id="PF00696"/>
    </source>
</evidence>
<keyword evidence="7 8" id="KW-0067">ATP-binding</keyword>
<feature type="domain" description="Aspartate/glutamate/uridylate kinase" evidence="9">
    <location>
        <begin position="15"/>
        <end position="248"/>
    </location>
</feature>
<dbReference type="CDD" id="cd04242">
    <property type="entry name" value="AAK_G5K_ProB"/>
    <property type="match status" value="1"/>
</dbReference>
<dbReference type="NCBIfam" id="TIGR01027">
    <property type="entry name" value="proB"/>
    <property type="match status" value="1"/>
</dbReference>
<keyword evidence="5 8" id="KW-0547">Nucleotide-binding</keyword>
<sequence length="271" mass="29371">MQTVPEKNRSANNWQRIVIKVGTSTIVDAAGDIKYPVINRLAQTLSQLQKSGYEIILVTSGAIGVALQQMKMVKRPTDIPSQQALAAIGQSYLMAIYNQSFAFYQQHVGQVLLTYDVFNNKQMLKHTIDAIEAMLAQHVIPIINENDVIAVDELEHQHSFGDNDRLAAIVTHETNADSLIVLSDIDALYTANPFIDATAEPIAVVTQVTPELMASASGSSDLGTGGMATKLYAADYLMAKQRQMVLINGKNPATILDIVAGKAIGTLFKGV</sequence>
<organism evidence="10 11">
    <name type="scientific">Leuconostoc aquikimchii</name>
    <dbReference type="NCBI Taxonomy" id="3236804"/>
    <lineage>
        <taxon>Bacteria</taxon>
        <taxon>Bacillati</taxon>
        <taxon>Bacillota</taxon>
        <taxon>Bacilli</taxon>
        <taxon>Lactobacillales</taxon>
        <taxon>Lactobacillaceae</taxon>
        <taxon>Leuconostoc</taxon>
    </lineage>
</organism>
<comment type="function">
    <text evidence="8">Catalyzes the transfer of a phosphate group to glutamate to form L-glutamate 5-phosphate.</text>
</comment>
<dbReference type="InterPro" id="IPR011529">
    <property type="entry name" value="Glu_5kinase"/>
</dbReference>
<keyword evidence="1 8" id="KW-0963">Cytoplasm</keyword>
<gene>
    <name evidence="8 10" type="primary">proB</name>
    <name evidence="10" type="ORF">AB3K24_02190</name>
</gene>
<dbReference type="PANTHER" id="PTHR43654">
    <property type="entry name" value="GLUTAMATE 5-KINASE"/>
    <property type="match status" value="1"/>
</dbReference>